<feature type="transmembrane region" description="Helical" evidence="1">
    <location>
        <begin position="42"/>
        <end position="63"/>
    </location>
</feature>
<dbReference type="AlphaFoldDB" id="A0A7X2IY68"/>
<sequence>MEVKIFEGFTDILMEVAFAVTPLLFFFLVFQIFFLKLPKEQIARIAFGFVFTYIGLALFLQGVHIGFMPVGREMGQIMGQLPYTWIIVPIGFVLGFVATFAEPAVRVLNKKIESVSSGNLSQRVMLISLSVGVGFSIALSMFRILAGIPLFYILIPGYTAALILLYFTNKNFIEIAFDSGGVATGPMTVTFILSIAVGVAAVTEGRDPLMDGFGMIALVALAPIISVLILGIIMDKKGIKNLGESEN</sequence>
<evidence type="ECO:0000256" key="1">
    <source>
        <dbReference type="SAM" id="Phobius"/>
    </source>
</evidence>
<feature type="transmembrane region" description="Helical" evidence="1">
    <location>
        <begin position="124"/>
        <end position="144"/>
    </location>
</feature>
<keyword evidence="1" id="KW-0812">Transmembrane</keyword>
<comment type="caution">
    <text evidence="2">The sequence shown here is derived from an EMBL/GenBank/DDBJ whole genome shotgun (WGS) entry which is preliminary data.</text>
</comment>
<dbReference type="InterPro" id="IPR011435">
    <property type="entry name" value="UmpAB"/>
</dbReference>
<dbReference type="OrthoDB" id="9805989at2"/>
<organism evidence="2 3">
    <name type="scientific">Metabacillus lacus</name>
    <dbReference type="NCBI Taxonomy" id="1983721"/>
    <lineage>
        <taxon>Bacteria</taxon>
        <taxon>Bacillati</taxon>
        <taxon>Bacillota</taxon>
        <taxon>Bacilli</taxon>
        <taxon>Bacillales</taxon>
        <taxon>Bacillaceae</taxon>
        <taxon>Metabacillus</taxon>
    </lineage>
</organism>
<feature type="transmembrane region" description="Helical" evidence="1">
    <location>
        <begin position="83"/>
        <end position="103"/>
    </location>
</feature>
<dbReference type="Proteomes" id="UP000448867">
    <property type="component" value="Unassembled WGS sequence"/>
</dbReference>
<keyword evidence="1" id="KW-0472">Membrane</keyword>
<gene>
    <name evidence="2" type="ORF">GJU40_07350</name>
</gene>
<evidence type="ECO:0000313" key="2">
    <source>
        <dbReference type="EMBL" id="MRX71986.1"/>
    </source>
</evidence>
<dbReference type="Pfam" id="PF07556">
    <property type="entry name" value="DUF1538"/>
    <property type="match status" value="1"/>
</dbReference>
<feature type="transmembrane region" description="Helical" evidence="1">
    <location>
        <begin position="213"/>
        <end position="233"/>
    </location>
</feature>
<feature type="transmembrane region" description="Helical" evidence="1">
    <location>
        <begin position="150"/>
        <end position="168"/>
    </location>
</feature>
<name>A0A7X2IY68_9BACI</name>
<keyword evidence="3" id="KW-1185">Reference proteome</keyword>
<protein>
    <submittedName>
        <fullName evidence="2">DUF1538 domain-containing protein</fullName>
    </submittedName>
</protein>
<reference evidence="2 3" key="1">
    <citation type="submission" date="2019-11" db="EMBL/GenBank/DDBJ databases">
        <title>Bacillus lacus genome.</title>
        <authorList>
            <person name="Allen C.J."/>
            <person name="Newman J.D."/>
        </authorList>
    </citation>
    <scope>NUCLEOTIDE SEQUENCE [LARGE SCALE GENOMIC DNA]</scope>
    <source>
        <strain evidence="2 3">KCTC 33946</strain>
    </source>
</reference>
<feature type="transmembrane region" description="Helical" evidence="1">
    <location>
        <begin position="180"/>
        <end position="201"/>
    </location>
</feature>
<feature type="transmembrane region" description="Helical" evidence="1">
    <location>
        <begin position="12"/>
        <end position="35"/>
    </location>
</feature>
<keyword evidence="1" id="KW-1133">Transmembrane helix</keyword>
<evidence type="ECO:0000313" key="3">
    <source>
        <dbReference type="Proteomes" id="UP000448867"/>
    </source>
</evidence>
<accession>A0A7X2IY68</accession>
<proteinExistence type="predicted"/>
<dbReference type="RefSeq" id="WP_154307126.1">
    <property type="nucleotide sequence ID" value="NZ_WKKI01000009.1"/>
</dbReference>
<dbReference type="EMBL" id="WKKI01000009">
    <property type="protein sequence ID" value="MRX71986.1"/>
    <property type="molecule type" value="Genomic_DNA"/>
</dbReference>